<dbReference type="EMBL" id="DS113255">
    <property type="protein sequence ID" value="EAY15496.1"/>
    <property type="molecule type" value="Genomic_DNA"/>
</dbReference>
<reference evidence="1" key="1">
    <citation type="submission" date="2006-10" db="EMBL/GenBank/DDBJ databases">
        <authorList>
            <person name="Amadeo P."/>
            <person name="Zhao Q."/>
            <person name="Wortman J."/>
            <person name="Fraser-Liggett C."/>
            <person name="Carlton J."/>
        </authorList>
    </citation>
    <scope>NUCLEOTIDE SEQUENCE</scope>
    <source>
        <strain evidence="1">G3</strain>
    </source>
</reference>
<name>A2DVT3_TRIV3</name>
<dbReference type="KEGG" id="tva:75669125"/>
<protein>
    <submittedName>
        <fullName evidence="1">Uncharacterized protein</fullName>
    </submittedName>
</protein>
<accession>A2DVT3</accession>
<dbReference type="RefSeq" id="XP_001327719.1">
    <property type="nucleotide sequence ID" value="XM_001327684.1"/>
</dbReference>
<reference evidence="1" key="2">
    <citation type="journal article" date="2007" name="Science">
        <title>Draft genome sequence of the sexually transmitted pathogen Trichomonas vaginalis.</title>
        <authorList>
            <person name="Carlton J.M."/>
            <person name="Hirt R.P."/>
            <person name="Silva J.C."/>
            <person name="Delcher A.L."/>
            <person name="Schatz M."/>
            <person name="Zhao Q."/>
            <person name="Wortman J.R."/>
            <person name="Bidwell S.L."/>
            <person name="Alsmark U.C.M."/>
            <person name="Besteiro S."/>
            <person name="Sicheritz-Ponten T."/>
            <person name="Noel C.J."/>
            <person name="Dacks J.B."/>
            <person name="Foster P.G."/>
            <person name="Simillion C."/>
            <person name="Van de Peer Y."/>
            <person name="Miranda-Saavedra D."/>
            <person name="Barton G.J."/>
            <person name="Westrop G.D."/>
            <person name="Mueller S."/>
            <person name="Dessi D."/>
            <person name="Fiori P.L."/>
            <person name="Ren Q."/>
            <person name="Paulsen I."/>
            <person name="Zhang H."/>
            <person name="Bastida-Corcuera F.D."/>
            <person name="Simoes-Barbosa A."/>
            <person name="Brown M.T."/>
            <person name="Hayes R.D."/>
            <person name="Mukherjee M."/>
            <person name="Okumura C.Y."/>
            <person name="Schneider R."/>
            <person name="Smith A.J."/>
            <person name="Vanacova S."/>
            <person name="Villalvazo M."/>
            <person name="Haas B.J."/>
            <person name="Pertea M."/>
            <person name="Feldblyum T.V."/>
            <person name="Utterback T.R."/>
            <person name="Shu C.L."/>
            <person name="Osoegawa K."/>
            <person name="de Jong P.J."/>
            <person name="Hrdy I."/>
            <person name="Horvathova L."/>
            <person name="Zubacova Z."/>
            <person name="Dolezal P."/>
            <person name="Malik S.B."/>
            <person name="Logsdon J.M. Jr."/>
            <person name="Henze K."/>
            <person name="Gupta A."/>
            <person name="Wang C.C."/>
            <person name="Dunne R.L."/>
            <person name="Upcroft J.A."/>
            <person name="Upcroft P."/>
            <person name="White O."/>
            <person name="Salzberg S.L."/>
            <person name="Tang P."/>
            <person name="Chiu C.-H."/>
            <person name="Lee Y.-S."/>
            <person name="Embley T.M."/>
            <person name="Coombs G.H."/>
            <person name="Mottram J.C."/>
            <person name="Tachezy J."/>
            <person name="Fraser-Liggett C.M."/>
            <person name="Johnson P.J."/>
        </authorList>
    </citation>
    <scope>NUCLEOTIDE SEQUENCE [LARGE SCALE GENOMIC DNA]</scope>
    <source>
        <strain evidence="1">G3</strain>
    </source>
</reference>
<evidence type="ECO:0000313" key="2">
    <source>
        <dbReference type="Proteomes" id="UP000001542"/>
    </source>
</evidence>
<dbReference type="InParanoid" id="A2DVT3"/>
<dbReference type="VEuPathDB" id="TrichDB:TVAGG3_0734810"/>
<dbReference type="VEuPathDB" id="TrichDB:TVAG_210260"/>
<dbReference type="Proteomes" id="UP000001542">
    <property type="component" value="Unassembled WGS sequence"/>
</dbReference>
<evidence type="ECO:0000313" key="1">
    <source>
        <dbReference type="EMBL" id="EAY15496.1"/>
    </source>
</evidence>
<sequence>MNSDGRVERCNYINNFQTGSLNGLVFVYDNKVDILDSVFPNNRKNDRGKLFYSFNGQIYIYRCNVDKYSAYGEFGGFVDTASMTTDPFSNDLKFIGLSPCEGELSIVKKKDKNDSICIDIDIISLTNLFNTSSS</sequence>
<gene>
    <name evidence="1" type="ORF">TVAG_210260</name>
</gene>
<dbReference type="AlphaFoldDB" id="A2DVT3"/>
<keyword evidence="2" id="KW-1185">Reference proteome</keyword>
<proteinExistence type="predicted"/>
<organism evidence="1 2">
    <name type="scientific">Trichomonas vaginalis (strain ATCC PRA-98 / G3)</name>
    <dbReference type="NCBI Taxonomy" id="412133"/>
    <lineage>
        <taxon>Eukaryota</taxon>
        <taxon>Metamonada</taxon>
        <taxon>Parabasalia</taxon>
        <taxon>Trichomonadida</taxon>
        <taxon>Trichomonadidae</taxon>
        <taxon>Trichomonas</taxon>
    </lineage>
</organism>